<dbReference type="RefSeq" id="WP_129718458.1">
    <property type="nucleotide sequence ID" value="NZ_PRLK01000001.1"/>
</dbReference>
<gene>
    <name evidence="1" type="ORF">G6CMJM_00014</name>
</gene>
<comment type="caution">
    <text evidence="1">The sequence shown here is derived from an EMBL/GenBank/DDBJ whole genome shotgun (WGS) entry which is preliminary data.</text>
</comment>
<dbReference type="EMBL" id="PRLK01000001">
    <property type="protein sequence ID" value="RYC72922.1"/>
    <property type="molecule type" value="Genomic_DNA"/>
</dbReference>
<dbReference type="Proteomes" id="UP001190925">
    <property type="component" value="Unassembled WGS sequence"/>
</dbReference>
<dbReference type="InterPro" id="IPR036265">
    <property type="entry name" value="HIT-like_sf"/>
</dbReference>
<proteinExistence type="predicted"/>
<evidence type="ECO:0000313" key="2">
    <source>
        <dbReference type="Proteomes" id="UP001190925"/>
    </source>
</evidence>
<evidence type="ECO:0000313" key="1">
    <source>
        <dbReference type="EMBL" id="RYC72922.1"/>
    </source>
</evidence>
<reference evidence="1 2" key="1">
    <citation type="journal article" date="2018" name="bioRxiv">
        <title>Evidence of independent acquisition and adaption of ultra-small bacteria to human hosts across the highly diverse yet reduced genomes of the phylum Saccharibacteria.</title>
        <authorList>
            <person name="McLean J.S."/>
            <person name="Bor B."/>
            <person name="To T.T."/>
            <person name="Liu Q."/>
            <person name="Kearns K.A."/>
            <person name="Solden L.M."/>
            <person name="Wrighton K.C."/>
            <person name="He X."/>
            <person name="Shi W."/>
        </authorList>
    </citation>
    <scope>NUCLEOTIDE SEQUENCE [LARGE SCALE GENOMIC DNA]</scope>
    <source>
        <strain evidence="1 2">TM7_CMJM_G6_1_HOT_870</strain>
    </source>
</reference>
<dbReference type="SUPFAM" id="SSF54197">
    <property type="entry name" value="HIT-like"/>
    <property type="match status" value="1"/>
</dbReference>
<keyword evidence="2" id="KW-1185">Reference proteome</keyword>
<evidence type="ECO:0008006" key="3">
    <source>
        <dbReference type="Google" id="ProtNLM"/>
    </source>
</evidence>
<dbReference type="Gene3D" id="3.30.428.10">
    <property type="entry name" value="HIT-like"/>
    <property type="match status" value="1"/>
</dbReference>
<organism evidence="1 2">
    <name type="scientific">Candidatus Nanogingivalis gingivitcus</name>
    <dbReference type="NCBI Taxonomy" id="2171992"/>
    <lineage>
        <taxon>Bacteria</taxon>
        <taxon>Candidatus Saccharimonadota</taxon>
        <taxon>Candidatus Nanosyncoccalia</taxon>
        <taxon>Candidatus Nanogingivales</taxon>
        <taxon>Candidatus Nanogingivalaceae</taxon>
        <taxon>Candidatus Nanogingivalis</taxon>
    </lineage>
</organism>
<accession>A0ABY0FJ06</accession>
<reference evidence="1 2" key="2">
    <citation type="journal article" date="2020" name="Cell Rep.">
        <title>Acquisition and Adaptation of Ultra-small Parasitic Reduced Genome Bacteria to Mammalian Hosts.</title>
        <authorList>
            <person name="McLean J.S."/>
            <person name="Bor B."/>
            <person name="Kerns K.A."/>
            <person name="Liu Q."/>
            <person name="To T.T."/>
            <person name="Solden L."/>
            <person name="Hendrickson E.L."/>
            <person name="Wrighton K."/>
            <person name="Shi W."/>
            <person name="He X."/>
        </authorList>
    </citation>
    <scope>NUCLEOTIDE SEQUENCE [LARGE SCALE GENOMIC DNA]</scope>
    <source>
        <strain evidence="1 2">TM7_CMJM_G6_1_HOT_870</strain>
    </source>
</reference>
<protein>
    <recommendedName>
        <fullName evidence="3">HIT domain-containing protein</fullName>
    </recommendedName>
</protein>
<sequence>MDTRKPNIAGKKYEKYKDKHNESVIKEFNFYDRALKEDLIVEKRKHFIVVKNMFPYEIWDGFEVDDHLLVIPKKFTTTISSFDNEYSNEYFQILADYEKKGYSFYARANQNVRKTVAHQHTHLITLNYNKPVKRLFNIAGKILWWL</sequence>
<name>A0ABY0FJ06_9BACT</name>